<evidence type="ECO:0000313" key="1">
    <source>
        <dbReference type="Proteomes" id="UP000887565"/>
    </source>
</evidence>
<evidence type="ECO:0000313" key="2">
    <source>
        <dbReference type="WBParaSite" id="nRc.2.0.1.t13802-RA"/>
    </source>
</evidence>
<organism evidence="1 2">
    <name type="scientific">Romanomermis culicivorax</name>
    <name type="common">Nematode worm</name>
    <dbReference type="NCBI Taxonomy" id="13658"/>
    <lineage>
        <taxon>Eukaryota</taxon>
        <taxon>Metazoa</taxon>
        <taxon>Ecdysozoa</taxon>
        <taxon>Nematoda</taxon>
        <taxon>Enoplea</taxon>
        <taxon>Dorylaimia</taxon>
        <taxon>Mermithida</taxon>
        <taxon>Mermithoidea</taxon>
        <taxon>Mermithidae</taxon>
        <taxon>Romanomermis</taxon>
    </lineage>
</organism>
<name>A0A915IK73_ROMCU</name>
<dbReference type="AlphaFoldDB" id="A0A915IK73"/>
<accession>A0A915IK73</accession>
<dbReference type="Proteomes" id="UP000887565">
    <property type="component" value="Unplaced"/>
</dbReference>
<proteinExistence type="predicted"/>
<keyword evidence="1" id="KW-1185">Reference proteome</keyword>
<protein>
    <submittedName>
        <fullName evidence="2">Uncharacterized protein</fullName>
    </submittedName>
</protein>
<reference evidence="2" key="1">
    <citation type="submission" date="2022-11" db="UniProtKB">
        <authorList>
            <consortium name="WormBaseParasite"/>
        </authorList>
    </citation>
    <scope>IDENTIFICATION</scope>
</reference>
<dbReference type="WBParaSite" id="nRc.2.0.1.t13802-RA">
    <property type="protein sequence ID" value="nRc.2.0.1.t13802-RA"/>
    <property type="gene ID" value="nRc.2.0.1.g13802"/>
</dbReference>
<sequence length="97" mass="10933">LHQFICCVVIITIRGPRSDLQLPLLSKFVLILYGEYVLFHDDLSVHVTAPRPGAWFSADVAYLDEGHPSLRLQPIDSSREGSVDNDAFQILRTLKLN</sequence>